<protein>
    <submittedName>
        <fullName evidence="2">Uncharacterized protein</fullName>
    </submittedName>
</protein>
<dbReference type="AlphaFoldDB" id="A0A4Y2VP77"/>
<dbReference type="EMBL" id="BGPR01049429">
    <property type="protein sequence ID" value="GBO26422.1"/>
    <property type="molecule type" value="Genomic_DNA"/>
</dbReference>
<keyword evidence="1" id="KW-1133">Transmembrane helix</keyword>
<organism evidence="2 4">
    <name type="scientific">Araneus ventricosus</name>
    <name type="common">Orbweaver spider</name>
    <name type="synonym">Epeira ventricosa</name>
    <dbReference type="NCBI Taxonomy" id="182803"/>
    <lineage>
        <taxon>Eukaryota</taxon>
        <taxon>Metazoa</taxon>
        <taxon>Ecdysozoa</taxon>
        <taxon>Arthropoda</taxon>
        <taxon>Chelicerata</taxon>
        <taxon>Arachnida</taxon>
        <taxon>Araneae</taxon>
        <taxon>Araneomorphae</taxon>
        <taxon>Entelegynae</taxon>
        <taxon>Araneoidea</taxon>
        <taxon>Araneidae</taxon>
        <taxon>Araneus</taxon>
    </lineage>
</organism>
<name>A0A4Y2VP77_ARAVE</name>
<feature type="transmembrane region" description="Helical" evidence="1">
    <location>
        <begin position="7"/>
        <end position="25"/>
    </location>
</feature>
<evidence type="ECO:0000313" key="3">
    <source>
        <dbReference type="EMBL" id="GBO26423.1"/>
    </source>
</evidence>
<evidence type="ECO:0000256" key="1">
    <source>
        <dbReference type="SAM" id="Phobius"/>
    </source>
</evidence>
<proteinExistence type="predicted"/>
<gene>
    <name evidence="2" type="ORF">AVEN_102392_1</name>
    <name evidence="3" type="ORF">AVEN_18866_1</name>
</gene>
<sequence length="236" mass="27637">METPNIVACMAVVPWAWILVKLVIFGDLFNFLPMAILGYLLYLLDSAIRNQNLDKMTAKQDQLLKRKDSSSQTVQCELAEKSIQAKQENVVSFTQTERSQIQELSTQTAEIKIHAFTQMEYKEFDVKATQTFCPIMEDKVVQTLWDKPKKKKFKFRPTLFWKTKVQTKPKTSKHRVPSKKRNPQPTIQLTDDFLNYHREKHAYLRSKIKFSPKLVKIIEDDDDVHEPEICNLQTED</sequence>
<comment type="caution">
    <text evidence="2">The sequence shown here is derived from an EMBL/GenBank/DDBJ whole genome shotgun (WGS) entry which is preliminary data.</text>
</comment>
<keyword evidence="1" id="KW-0812">Transmembrane</keyword>
<dbReference type="Proteomes" id="UP000499080">
    <property type="component" value="Unassembled WGS sequence"/>
</dbReference>
<accession>A0A4Y2VP77</accession>
<keyword evidence="4" id="KW-1185">Reference proteome</keyword>
<reference evidence="2 4" key="1">
    <citation type="journal article" date="2019" name="Sci. Rep.">
        <title>Orb-weaving spider Araneus ventricosus genome elucidates the spidroin gene catalogue.</title>
        <authorList>
            <person name="Kono N."/>
            <person name="Nakamura H."/>
            <person name="Ohtoshi R."/>
            <person name="Moran D.A.P."/>
            <person name="Shinohara A."/>
            <person name="Yoshida Y."/>
            <person name="Fujiwara M."/>
            <person name="Mori M."/>
            <person name="Tomita M."/>
            <person name="Arakawa K."/>
        </authorList>
    </citation>
    <scope>NUCLEOTIDE SEQUENCE [LARGE SCALE GENOMIC DNA]</scope>
</reference>
<evidence type="ECO:0000313" key="2">
    <source>
        <dbReference type="EMBL" id="GBO26422.1"/>
    </source>
</evidence>
<evidence type="ECO:0000313" key="4">
    <source>
        <dbReference type="Proteomes" id="UP000499080"/>
    </source>
</evidence>
<dbReference type="EMBL" id="BGPR01049430">
    <property type="protein sequence ID" value="GBO26423.1"/>
    <property type="molecule type" value="Genomic_DNA"/>
</dbReference>
<keyword evidence="1" id="KW-0472">Membrane</keyword>